<dbReference type="InterPro" id="IPR036615">
    <property type="entry name" value="Mur_ligase_C_dom_sf"/>
</dbReference>
<evidence type="ECO:0000259" key="16">
    <source>
        <dbReference type="Pfam" id="PF02875"/>
    </source>
</evidence>
<dbReference type="GO" id="GO:0008360">
    <property type="term" value="P:regulation of cell shape"/>
    <property type="evidence" value="ECO:0007669"/>
    <property type="project" value="UniProtKB-KW"/>
</dbReference>
<evidence type="ECO:0000313" key="18">
    <source>
        <dbReference type="EMBL" id="ANI92165.1"/>
    </source>
</evidence>
<dbReference type="Proteomes" id="UP000186104">
    <property type="component" value="Chromosome"/>
</dbReference>
<evidence type="ECO:0000256" key="8">
    <source>
        <dbReference type="ARBA" id="ARBA00022840"/>
    </source>
</evidence>
<feature type="binding site" evidence="14">
    <location>
        <begin position="120"/>
        <end position="126"/>
    </location>
    <ligand>
        <name>ATP</name>
        <dbReference type="ChEBI" id="CHEBI:30616"/>
    </ligand>
</feature>
<feature type="domain" description="Mur ligase N-terminal catalytic" evidence="15">
    <location>
        <begin position="10"/>
        <end position="112"/>
    </location>
</feature>
<comment type="catalytic activity">
    <reaction evidence="13 14">
        <text>UDP-N-acetyl-alpha-D-muramate + L-alanine + ATP = UDP-N-acetyl-alpha-D-muramoyl-L-alanine + ADP + phosphate + H(+)</text>
        <dbReference type="Rhea" id="RHEA:23372"/>
        <dbReference type="ChEBI" id="CHEBI:15378"/>
        <dbReference type="ChEBI" id="CHEBI:30616"/>
        <dbReference type="ChEBI" id="CHEBI:43474"/>
        <dbReference type="ChEBI" id="CHEBI:57972"/>
        <dbReference type="ChEBI" id="CHEBI:70757"/>
        <dbReference type="ChEBI" id="CHEBI:83898"/>
        <dbReference type="ChEBI" id="CHEBI:456216"/>
        <dbReference type="EC" id="6.3.2.8"/>
    </reaction>
</comment>
<evidence type="ECO:0000256" key="11">
    <source>
        <dbReference type="ARBA" id="ARBA00023306"/>
    </source>
</evidence>
<evidence type="ECO:0000256" key="5">
    <source>
        <dbReference type="ARBA" id="ARBA00022598"/>
    </source>
</evidence>
<dbReference type="GO" id="GO:0008763">
    <property type="term" value="F:UDP-N-acetylmuramate-L-alanine ligase activity"/>
    <property type="evidence" value="ECO:0007669"/>
    <property type="project" value="UniProtKB-UniRule"/>
</dbReference>
<evidence type="ECO:0000259" key="17">
    <source>
        <dbReference type="Pfam" id="PF08245"/>
    </source>
</evidence>
<comment type="similarity">
    <text evidence="14">Belongs to the MurCDEF family.</text>
</comment>
<evidence type="ECO:0000256" key="13">
    <source>
        <dbReference type="ARBA" id="ARBA00047833"/>
    </source>
</evidence>
<dbReference type="InterPro" id="IPR050061">
    <property type="entry name" value="MurCDEF_pg_biosynth"/>
</dbReference>
<dbReference type="PANTHER" id="PTHR43445">
    <property type="entry name" value="UDP-N-ACETYLMURAMATE--L-ALANINE LIGASE-RELATED"/>
    <property type="match status" value="1"/>
</dbReference>
<evidence type="ECO:0000256" key="2">
    <source>
        <dbReference type="ARBA" id="ARBA00004752"/>
    </source>
</evidence>
<dbReference type="Pfam" id="PF01225">
    <property type="entry name" value="Mur_ligase"/>
    <property type="match status" value="1"/>
</dbReference>
<keyword evidence="4 14" id="KW-0963">Cytoplasm</keyword>
<comment type="subcellular location">
    <subcellularLocation>
        <location evidence="1 14">Cytoplasm</location>
    </subcellularLocation>
</comment>
<reference evidence="18 19" key="1">
    <citation type="submission" date="2016-06" db="EMBL/GenBank/DDBJ databases">
        <title>Complete genome sequence of a saline-alkali tolerant type strain Dietzia timorensis ID05-A0528T.</title>
        <authorList>
            <person name="Wu X."/>
        </authorList>
    </citation>
    <scope>NUCLEOTIDE SEQUENCE [LARGE SCALE GENOMIC DNA]</scope>
    <source>
        <strain evidence="18 19">ID05-A0528</strain>
    </source>
</reference>
<dbReference type="AlphaFoldDB" id="A0A173LIR4"/>
<keyword evidence="10 14" id="KW-0573">Peptidoglycan synthesis</keyword>
<evidence type="ECO:0000256" key="12">
    <source>
        <dbReference type="ARBA" id="ARBA00023316"/>
    </source>
</evidence>
<dbReference type="KEGG" id="dtm:BJL86_1383"/>
<dbReference type="UniPathway" id="UPA00219"/>
<dbReference type="GO" id="GO:0005737">
    <property type="term" value="C:cytoplasm"/>
    <property type="evidence" value="ECO:0007669"/>
    <property type="project" value="UniProtKB-SubCell"/>
</dbReference>
<evidence type="ECO:0000259" key="15">
    <source>
        <dbReference type="Pfam" id="PF01225"/>
    </source>
</evidence>
<accession>A0A173LIR4</accession>
<dbReference type="EMBL" id="CP015961">
    <property type="protein sequence ID" value="ANI92165.1"/>
    <property type="molecule type" value="Genomic_DNA"/>
</dbReference>
<dbReference type="PANTHER" id="PTHR43445:SF3">
    <property type="entry name" value="UDP-N-ACETYLMURAMATE--L-ALANINE LIGASE"/>
    <property type="match status" value="1"/>
</dbReference>
<dbReference type="InterPro" id="IPR013221">
    <property type="entry name" value="Mur_ligase_cen"/>
</dbReference>
<protein>
    <recommendedName>
        <fullName evidence="3 14">UDP-N-acetylmuramate--L-alanine ligase</fullName>
        <ecNumber evidence="3 14">6.3.2.8</ecNumber>
    </recommendedName>
    <alternativeName>
        <fullName evidence="14">UDP-N-acetylmuramoyl-L-alanine synthetase</fullName>
    </alternativeName>
</protein>
<comment type="pathway">
    <text evidence="2 14">Cell wall biogenesis; peptidoglycan biosynthesis.</text>
</comment>
<keyword evidence="7 14" id="KW-0547">Nucleotide-binding</keyword>
<keyword evidence="9 14" id="KW-0133">Cell shape</keyword>
<dbReference type="Pfam" id="PF02875">
    <property type="entry name" value="Mur_ligase_C"/>
    <property type="match status" value="1"/>
</dbReference>
<keyword evidence="6 14" id="KW-0132">Cell division</keyword>
<dbReference type="SUPFAM" id="SSF53623">
    <property type="entry name" value="MurD-like peptide ligases, catalytic domain"/>
    <property type="match status" value="1"/>
</dbReference>
<keyword evidence="12 14" id="KW-0961">Cell wall biogenesis/degradation</keyword>
<keyword evidence="8 14" id="KW-0067">ATP-binding</keyword>
<dbReference type="EC" id="6.3.2.8" evidence="3 14"/>
<dbReference type="SUPFAM" id="SSF53244">
    <property type="entry name" value="MurD-like peptide ligases, peptide-binding domain"/>
    <property type="match status" value="1"/>
</dbReference>
<sequence length="482" mass="49828">MSSSEPEFRTVHLIGIGGAGMSAIARILLGQGVRVSGSDARDGATIAELRELGAHIAIGHDAANLGLSGALPDSVVISKKAIPADNPELAAARERGIELLTRSQVLGRLAASGRSIMVCGTHGKTSTTSMLVSGMLTAGLDPSFAVGGTVLELGTNARGGTDPIFVAEADESDGSLVDYQPDVVILTNAEPDHMDHFSSEAEYFDVFDTFIARISDGGCLVACLDDVGAAERARRAKATGIRVSGYTTDASALPADLAECVGAEISEIEIAGNTTRGTLHMDGGAHRVSVGIAGTHMLLNATAALLSAREVGARSGPFAAGLAGFGGVGRRFEFKGESGGVRVYDDYAHHPTEVRAVLTAARGAIDSEGPERSRLVALFQPHMYSRTKLFAAEFGEALSLADSVIVNEVYGAREQPVPGVDAALVAGHVGVEVTTAADLDELRAKALEILRSGDTCFTIGAGDITTVGPLLLADLAERPRDE</sequence>
<dbReference type="Gene3D" id="3.40.50.720">
    <property type="entry name" value="NAD(P)-binding Rossmann-like Domain"/>
    <property type="match status" value="1"/>
</dbReference>
<keyword evidence="19" id="KW-1185">Reference proteome</keyword>
<keyword evidence="5 14" id="KW-0436">Ligase</keyword>
<dbReference type="HAMAP" id="MF_00046">
    <property type="entry name" value="MurC"/>
    <property type="match status" value="1"/>
</dbReference>
<dbReference type="NCBIfam" id="TIGR01082">
    <property type="entry name" value="murC"/>
    <property type="match status" value="1"/>
</dbReference>
<dbReference type="InterPro" id="IPR000713">
    <property type="entry name" value="Mur_ligase_N"/>
</dbReference>
<feature type="domain" description="Mur ligase central" evidence="17">
    <location>
        <begin position="118"/>
        <end position="307"/>
    </location>
</feature>
<evidence type="ECO:0000256" key="7">
    <source>
        <dbReference type="ARBA" id="ARBA00022741"/>
    </source>
</evidence>
<dbReference type="GO" id="GO:0071555">
    <property type="term" value="P:cell wall organization"/>
    <property type="evidence" value="ECO:0007669"/>
    <property type="project" value="UniProtKB-KW"/>
</dbReference>
<dbReference type="Gene3D" id="3.40.1190.10">
    <property type="entry name" value="Mur-like, catalytic domain"/>
    <property type="match status" value="1"/>
</dbReference>
<organism evidence="18 19">
    <name type="scientific">Dietzia timorensis</name>
    <dbReference type="NCBI Taxonomy" id="499555"/>
    <lineage>
        <taxon>Bacteria</taxon>
        <taxon>Bacillati</taxon>
        <taxon>Actinomycetota</taxon>
        <taxon>Actinomycetes</taxon>
        <taxon>Mycobacteriales</taxon>
        <taxon>Dietziaceae</taxon>
        <taxon>Dietzia</taxon>
    </lineage>
</organism>
<dbReference type="STRING" id="499555.BJL86_1383"/>
<name>A0A173LIR4_9ACTN</name>
<dbReference type="SUPFAM" id="SSF51984">
    <property type="entry name" value="MurCD N-terminal domain"/>
    <property type="match status" value="1"/>
</dbReference>
<dbReference type="OrthoDB" id="9804126at2"/>
<dbReference type="RefSeq" id="WP_067473145.1">
    <property type="nucleotide sequence ID" value="NZ_CP015961.1"/>
</dbReference>
<evidence type="ECO:0000256" key="14">
    <source>
        <dbReference type="HAMAP-Rule" id="MF_00046"/>
    </source>
</evidence>
<dbReference type="Pfam" id="PF08245">
    <property type="entry name" value="Mur_ligase_M"/>
    <property type="match status" value="1"/>
</dbReference>
<proteinExistence type="inferred from homology"/>
<keyword evidence="11 14" id="KW-0131">Cell cycle</keyword>
<dbReference type="GO" id="GO:0051301">
    <property type="term" value="P:cell division"/>
    <property type="evidence" value="ECO:0007669"/>
    <property type="project" value="UniProtKB-KW"/>
</dbReference>
<dbReference type="Gene3D" id="3.90.190.20">
    <property type="entry name" value="Mur ligase, C-terminal domain"/>
    <property type="match status" value="1"/>
</dbReference>
<dbReference type="InterPro" id="IPR036565">
    <property type="entry name" value="Mur-like_cat_sf"/>
</dbReference>
<evidence type="ECO:0000256" key="4">
    <source>
        <dbReference type="ARBA" id="ARBA00022490"/>
    </source>
</evidence>
<evidence type="ECO:0000256" key="9">
    <source>
        <dbReference type="ARBA" id="ARBA00022960"/>
    </source>
</evidence>
<evidence type="ECO:0000256" key="1">
    <source>
        <dbReference type="ARBA" id="ARBA00004496"/>
    </source>
</evidence>
<evidence type="ECO:0000256" key="3">
    <source>
        <dbReference type="ARBA" id="ARBA00012211"/>
    </source>
</evidence>
<feature type="domain" description="Mur ligase C-terminal" evidence="16">
    <location>
        <begin position="330"/>
        <end position="462"/>
    </location>
</feature>
<evidence type="ECO:0000313" key="19">
    <source>
        <dbReference type="Proteomes" id="UP000186104"/>
    </source>
</evidence>
<evidence type="ECO:0000256" key="6">
    <source>
        <dbReference type="ARBA" id="ARBA00022618"/>
    </source>
</evidence>
<dbReference type="GO" id="GO:0009252">
    <property type="term" value="P:peptidoglycan biosynthetic process"/>
    <property type="evidence" value="ECO:0007669"/>
    <property type="project" value="UniProtKB-UniRule"/>
</dbReference>
<gene>
    <name evidence="14" type="primary">murC</name>
    <name evidence="18" type="ORF">BJL86_1383</name>
</gene>
<dbReference type="GO" id="GO:0005524">
    <property type="term" value="F:ATP binding"/>
    <property type="evidence" value="ECO:0007669"/>
    <property type="project" value="UniProtKB-UniRule"/>
</dbReference>
<dbReference type="InterPro" id="IPR004101">
    <property type="entry name" value="Mur_ligase_C"/>
</dbReference>
<dbReference type="InterPro" id="IPR005758">
    <property type="entry name" value="UDP-N-AcMur_Ala_ligase_MurC"/>
</dbReference>
<comment type="function">
    <text evidence="14">Cell wall formation.</text>
</comment>
<evidence type="ECO:0000256" key="10">
    <source>
        <dbReference type="ARBA" id="ARBA00022984"/>
    </source>
</evidence>